<evidence type="ECO:0000313" key="2">
    <source>
        <dbReference type="EMBL" id="MDN8620803.1"/>
    </source>
</evidence>
<dbReference type="InterPro" id="IPR006935">
    <property type="entry name" value="Helicase/UvrB_N"/>
</dbReference>
<dbReference type="SUPFAM" id="SSF52540">
    <property type="entry name" value="P-loop containing nucleoside triphosphate hydrolases"/>
    <property type="match status" value="2"/>
</dbReference>
<keyword evidence="2" id="KW-0378">Hydrolase</keyword>
<keyword evidence="2" id="KW-0347">Helicase</keyword>
<gene>
    <name evidence="2" type="ORF">Q0N36_09460</name>
</gene>
<name>A0ABT8Q6C4_9CORY</name>
<comment type="caution">
    <text evidence="2">The sequence shown here is derived from an EMBL/GenBank/DDBJ whole genome shotgun (WGS) entry which is preliminary data.</text>
</comment>
<dbReference type="Proteomes" id="UP001174347">
    <property type="component" value="Unassembled WGS sequence"/>
</dbReference>
<feature type="domain" description="Helicase ATP-binding" evidence="1">
    <location>
        <begin position="48"/>
        <end position="308"/>
    </location>
</feature>
<keyword evidence="2" id="KW-0547">Nucleotide-binding</keyword>
<evidence type="ECO:0000259" key="1">
    <source>
        <dbReference type="PROSITE" id="PS51192"/>
    </source>
</evidence>
<accession>A0ABT8Q6C4</accession>
<dbReference type="SMART" id="SM00491">
    <property type="entry name" value="HELICc2"/>
    <property type="match status" value="1"/>
</dbReference>
<dbReference type="Gene3D" id="3.40.50.300">
    <property type="entry name" value="P-loop containing nucleotide triphosphate hydrolases"/>
    <property type="match status" value="2"/>
</dbReference>
<keyword evidence="2" id="KW-0067">ATP-binding</keyword>
<dbReference type="GO" id="GO:0004386">
    <property type="term" value="F:helicase activity"/>
    <property type="evidence" value="ECO:0007669"/>
    <property type="project" value="UniProtKB-KW"/>
</dbReference>
<proteinExistence type="predicted"/>
<dbReference type="SMART" id="SM00487">
    <property type="entry name" value="DEXDc"/>
    <property type="match status" value="1"/>
</dbReference>
<dbReference type="EMBL" id="JAUKFM010000007">
    <property type="protein sequence ID" value="MDN8620803.1"/>
    <property type="molecule type" value="Genomic_DNA"/>
</dbReference>
<dbReference type="Pfam" id="PF13307">
    <property type="entry name" value="Helicase_C_2"/>
    <property type="match status" value="1"/>
</dbReference>
<dbReference type="RefSeq" id="WP_301732907.1">
    <property type="nucleotide sequence ID" value="NZ_JAUKFL010000018.1"/>
</dbReference>
<dbReference type="InterPro" id="IPR027417">
    <property type="entry name" value="P-loop_NTPase"/>
</dbReference>
<dbReference type="InterPro" id="IPR006555">
    <property type="entry name" value="ATP-dep_Helicase_C"/>
</dbReference>
<dbReference type="Pfam" id="PF04851">
    <property type="entry name" value="ResIII"/>
    <property type="match status" value="1"/>
</dbReference>
<sequence length="838" mass="93871">MGIFSGLSNNDATPKTIDPKRLFRLLPKSSGSRFQFPYDIQTEVWDQWFKRRTEPNLIIKMNTGSGKTVVGLLILQSSLNEGVGPAAYLVPDNQLRGQVEEAAFELGITTTDDPNDADFRLSKSVLVTTVNKVYNGRSVFGVGGSSFPPIEIGSIVIDDAHACIPKIEQQFSLSIAEKTEAYERLVDLFSDSLKGQSLPGYTGIRLGDGSKSVPVPYWDWQNNLEKVHNIVHKNLSDSDQFIWPLISEHLHLCDVAVDPQAFEIKLPYPNLGGIPSYTNASRRIYMSATLADDSLLTTRMGVDAECVTQPIIPSSASDLGDRIILSPTESLPVAELEKVKDLIQGWGNSVNVVVIVPSRFRGEQWRPYTNEIHDKKTIEDVINRLKTGHVGLVVLIGRYDGVDLPDDACRVLVLDGIPAGYSPQERVKGSALGGTQEMNSHQVQRIEQGMGRGIRSTDDYCAVLLLDPRLVEKLYSASSQMQLSPATRAQYELSRKFAESSNASSLQFFDDAIREFLERDTEWVNASKEALKHTVYGSPNQVPPIAIAEHKAFKLALTRQFEEAKTALMENLTDIEDARYRGWIKQRAASYLHQVNSLDARKIQESARGDNNYLLRIPNDSRPPRLKPAKNQAIAAAEFLRDRYATAHLLQLGVESLLRDLTPSSERGTSNSFEAAIKELGLFLGFTSLRPEKEDPKGGGPDNLWVTTDNNFWIIEAKSEAIAKEVRREYLKQLTNSTDWCIKHYPGNYKCLPILIHPSRHPKSDAIARESARVMTFDKLGKLRDAVRRFSRAIQIESGYRDFKTVESNLIEYNLDSNSFINQWTQTFKEPGSYKESR</sequence>
<keyword evidence="3" id="KW-1185">Reference proteome</keyword>
<reference evidence="2" key="1">
    <citation type="submission" date="2023-07" db="EMBL/GenBank/DDBJ databases">
        <title>Insights into the diversity of cutaneous corynebacteria.</title>
        <authorList>
            <person name="Bruggemann H."/>
            <person name="Poehlein A."/>
        </authorList>
    </citation>
    <scope>NUCLEOTIDE SEQUENCE</scope>
    <source>
        <strain evidence="2">P7_F1</strain>
    </source>
</reference>
<dbReference type="PROSITE" id="PS51192">
    <property type="entry name" value="HELICASE_ATP_BIND_1"/>
    <property type="match status" value="1"/>
</dbReference>
<dbReference type="InterPro" id="IPR014001">
    <property type="entry name" value="Helicase_ATP-bd"/>
</dbReference>
<organism evidence="2 3">
    <name type="scientific">Corynebacterium kefirresidentii</name>
    <dbReference type="NCBI Taxonomy" id="1979527"/>
    <lineage>
        <taxon>Bacteria</taxon>
        <taxon>Bacillati</taxon>
        <taxon>Actinomycetota</taxon>
        <taxon>Actinomycetes</taxon>
        <taxon>Mycobacteriales</taxon>
        <taxon>Corynebacteriaceae</taxon>
        <taxon>Corynebacterium</taxon>
    </lineage>
</organism>
<evidence type="ECO:0000313" key="3">
    <source>
        <dbReference type="Proteomes" id="UP001174347"/>
    </source>
</evidence>
<protein>
    <submittedName>
        <fullName evidence="2">Helicase C-terminal domain-containing protein</fullName>
    </submittedName>
</protein>